<dbReference type="PATRIC" id="fig|1444770.3.peg.2779"/>
<name>Z9JHF1_9GAMM</name>
<protein>
    <submittedName>
        <fullName evidence="1">Uncharacterized protein</fullName>
    </submittedName>
</protein>
<comment type="caution">
    <text evidence="1">The sequence shown here is derived from an EMBL/GenBank/DDBJ whole genome shotgun (WGS) entry which is preliminary data.</text>
</comment>
<dbReference type="AlphaFoldDB" id="Z9JHF1"/>
<proteinExistence type="predicted"/>
<sequence length="53" mass="5942">MVDSYTGPWSVMLSILKQPRSAGGCMLIALQSALQAIHRYMLERRNDVLCLFG</sequence>
<gene>
    <name evidence="1" type="ORF">AF72_11795</name>
</gene>
<dbReference type="Proteomes" id="UP000020406">
    <property type="component" value="Unassembled WGS sequence"/>
</dbReference>
<organism evidence="1 2">
    <name type="scientific">Xylella taiwanensis</name>
    <dbReference type="NCBI Taxonomy" id="1444770"/>
    <lineage>
        <taxon>Bacteria</taxon>
        <taxon>Pseudomonadati</taxon>
        <taxon>Pseudomonadota</taxon>
        <taxon>Gammaproteobacteria</taxon>
        <taxon>Lysobacterales</taxon>
        <taxon>Lysobacteraceae</taxon>
        <taxon>Xylella</taxon>
    </lineage>
</organism>
<evidence type="ECO:0000313" key="1">
    <source>
        <dbReference type="EMBL" id="EWS77251.1"/>
    </source>
</evidence>
<evidence type="ECO:0000313" key="2">
    <source>
        <dbReference type="Proteomes" id="UP000020406"/>
    </source>
</evidence>
<accession>Z9JHF1</accession>
<reference evidence="1 2" key="1">
    <citation type="journal article" date="2014" name="Genome Announc.">
        <title>Draft Genome Sequence of Xylella fastidiosa Pear Leaf Scorch Strain in Taiwan.</title>
        <authorList>
            <person name="Su C.C."/>
            <person name="Deng W.L."/>
            <person name="Jan F.J."/>
            <person name="Chang C.J."/>
            <person name="Huang H."/>
            <person name="Chen J."/>
        </authorList>
    </citation>
    <scope>NUCLEOTIDE SEQUENCE [LARGE SCALE GENOMIC DNA]</scope>
    <source>
        <strain evidence="1 2">PLS229</strain>
    </source>
</reference>
<dbReference type="EMBL" id="JDSQ01000025">
    <property type="protein sequence ID" value="EWS77251.1"/>
    <property type="molecule type" value="Genomic_DNA"/>
</dbReference>